<evidence type="ECO:0000256" key="1">
    <source>
        <dbReference type="ARBA" id="ARBA00010139"/>
    </source>
</evidence>
<evidence type="ECO:0000256" key="4">
    <source>
        <dbReference type="ARBA" id="ARBA00022857"/>
    </source>
</evidence>
<keyword evidence="5" id="KW-0560">Oxidoreductase</keyword>
<dbReference type="GO" id="GO:0050660">
    <property type="term" value="F:flavin adenine dinucleotide binding"/>
    <property type="evidence" value="ECO:0007669"/>
    <property type="project" value="InterPro"/>
</dbReference>
<keyword evidence="2" id="KW-0285">Flavoprotein</keyword>
<dbReference type="EMBL" id="WHJE01000003">
    <property type="protein sequence ID" value="KAE8765880.1"/>
    <property type="molecule type" value="Genomic_DNA"/>
</dbReference>
<keyword evidence="3" id="KW-0274">FAD</keyword>
<evidence type="ECO:0000313" key="7">
    <source>
        <dbReference type="Proteomes" id="UP000451860"/>
    </source>
</evidence>
<dbReference type="InterPro" id="IPR020946">
    <property type="entry name" value="Flavin_mOase-like"/>
</dbReference>
<evidence type="ECO:0000256" key="3">
    <source>
        <dbReference type="ARBA" id="ARBA00022827"/>
    </source>
</evidence>
<keyword evidence="6" id="KW-0503">Monooxygenase</keyword>
<dbReference type="PANTHER" id="PTHR43098">
    <property type="entry name" value="L-ORNITHINE N(5)-MONOOXYGENASE-RELATED"/>
    <property type="match status" value="1"/>
</dbReference>
<name>A0A7J5UUE1_9MICO</name>
<dbReference type="InterPro" id="IPR050775">
    <property type="entry name" value="FAD-binding_Monooxygenases"/>
</dbReference>
<accession>A0A7J5UUE1</accession>
<dbReference type="PRINTS" id="PR00411">
    <property type="entry name" value="PNDRDTASEI"/>
</dbReference>
<dbReference type="OrthoDB" id="5168853at2"/>
<dbReference type="GO" id="GO:0004499">
    <property type="term" value="F:N,N-dimethylaniline monooxygenase activity"/>
    <property type="evidence" value="ECO:0007669"/>
    <property type="project" value="InterPro"/>
</dbReference>
<dbReference type="Gene3D" id="3.50.50.60">
    <property type="entry name" value="FAD/NAD(P)-binding domain"/>
    <property type="match status" value="2"/>
</dbReference>
<sequence>MMATQHTQSGSDVDVVVIGAGFSGLYATYKAKQLDLSVKAFDAGDDVGGVWNWNRYPGARTDSLHHTYQFSFDKELLNEWAYSEIHPSQPEVLEYLHLVADRYDLRQHYTFNTTVKSAVFNESTGRWEFETDTGQTASAKYFLTGMGLVSDPHKPRYPGEETFAGEIYHTSRWPQEPVDFTGKRVAVIGTGSSGVQIVPQIAKVASELTVFQRTPNYCPGTGNRPVTAEELQEIRENYDEVWRRVRNHPAGWPWEPTGRLTLEATEEERERLFEEMWNRGGFSILYEAFDDLATNWEANELACDFMRRKIRSIVKNPVVAEMLCPDYPYGAKRPPASDGYFESFNLPHVSLIDVNATPITALTPAGIRTSATDVDVDIIVYATGFDAITGAFTRMDIRGRGGERLNDHWAQGPDTYLGISVAGFPNMFMVAGPQSPFANLPPGAQQIGDWIGDLMAYMREHDIEFMEPTREAEVAWTAHLNEVAKMSTAGDGEAVNSWFTGANIEGKVRAFNVYFGGANNYADRCDAEAASGYASFVRSGRLAELV</sequence>
<dbReference type="RefSeq" id="WP_152202328.1">
    <property type="nucleotide sequence ID" value="NZ_VUKF01000013.1"/>
</dbReference>
<proteinExistence type="inferred from homology"/>
<dbReference type="PANTHER" id="PTHR43098:SF5">
    <property type="entry name" value="DUAL-FUNCTIONAL MONOOXYGENASE_METHYLTRANSFERASE PSOF"/>
    <property type="match status" value="1"/>
</dbReference>
<comment type="similarity">
    <text evidence="1">Belongs to the FAD-binding monooxygenase family.</text>
</comment>
<dbReference type="SUPFAM" id="SSF51905">
    <property type="entry name" value="FAD/NAD(P)-binding domain"/>
    <property type="match status" value="2"/>
</dbReference>
<dbReference type="Proteomes" id="UP000451860">
    <property type="component" value="Unassembled WGS sequence"/>
</dbReference>
<organism evidence="6 7">
    <name type="scientific">Georgenia thermotolerans</name>
    <dbReference type="NCBI Taxonomy" id="527326"/>
    <lineage>
        <taxon>Bacteria</taxon>
        <taxon>Bacillati</taxon>
        <taxon>Actinomycetota</taxon>
        <taxon>Actinomycetes</taxon>
        <taxon>Micrococcales</taxon>
        <taxon>Bogoriellaceae</taxon>
        <taxon>Georgenia</taxon>
    </lineage>
</organism>
<dbReference type="Pfam" id="PF00743">
    <property type="entry name" value="FMO-like"/>
    <property type="match status" value="1"/>
</dbReference>
<dbReference type="AlphaFoldDB" id="A0A7J5UUE1"/>
<dbReference type="InterPro" id="IPR036188">
    <property type="entry name" value="FAD/NAD-bd_sf"/>
</dbReference>
<keyword evidence="7" id="KW-1185">Reference proteome</keyword>
<evidence type="ECO:0000256" key="2">
    <source>
        <dbReference type="ARBA" id="ARBA00022630"/>
    </source>
</evidence>
<evidence type="ECO:0000256" key="5">
    <source>
        <dbReference type="ARBA" id="ARBA00023002"/>
    </source>
</evidence>
<comment type="caution">
    <text evidence="6">The sequence shown here is derived from an EMBL/GenBank/DDBJ whole genome shotgun (WGS) entry which is preliminary data.</text>
</comment>
<evidence type="ECO:0000313" key="6">
    <source>
        <dbReference type="EMBL" id="KAE8765880.1"/>
    </source>
</evidence>
<keyword evidence="4" id="KW-0521">NADP</keyword>
<reference evidence="6 7" key="1">
    <citation type="submission" date="2019-10" db="EMBL/GenBank/DDBJ databases">
        <title>Georgenia wutianyii sp. nov. and Georgenia yuyongxinii sp. nov. isolated from plateau pika (Ochotona curzoniae) in the Qinghai-Tibet plateau of China.</title>
        <authorList>
            <person name="Tian Z."/>
        </authorList>
    </citation>
    <scope>NUCLEOTIDE SEQUENCE [LARGE SCALE GENOMIC DNA]</scope>
    <source>
        <strain evidence="6 7">DSM 21501</strain>
    </source>
</reference>
<protein>
    <submittedName>
        <fullName evidence="6">SidA/IucD/PvdA family monooxygenase</fullName>
    </submittedName>
</protein>
<dbReference type="GO" id="GO:0050661">
    <property type="term" value="F:NADP binding"/>
    <property type="evidence" value="ECO:0007669"/>
    <property type="project" value="InterPro"/>
</dbReference>
<dbReference type="PRINTS" id="PR00368">
    <property type="entry name" value="FADPNR"/>
</dbReference>
<gene>
    <name evidence="6" type="ORF">GB883_01225</name>
</gene>